<evidence type="ECO:0000313" key="2">
    <source>
        <dbReference type="Proteomes" id="UP000595373"/>
    </source>
</evidence>
<dbReference type="AlphaFoldDB" id="A0A9Q7E4S1"/>
<evidence type="ECO:0000313" key="1">
    <source>
        <dbReference type="EMBL" id="QQF81724.1"/>
    </source>
</evidence>
<sequence>MKKKYITAILLLISAYAYSYRINVIDDYDLIDKEYIEFWNRDELIKQIEVLTIELLNRGYVTSKIIDKEENLVIIPGKIQKVILQDNSTKNAKLKKELLNLNKLEGEILNIRDIDEIVSKFKKIKGNNVKIRVENIKGSQDSNIIIINDFKPAIYPKISADYSKGINSDSYRGFKYVVGFGFEQLIGMNDELNVNFSLLSDYRNMSLKYKIPIRNNEATIQYQYTKDILNEDVETIEREILLNVNTDINNIDLNNSITINNKRFNVRKNTNITNNWFYEFETSLVYTKLLNLSGYYVQLMLKPKIGINIADIRAYKKKDYVITSGIDFNLYSKYYDLITNVIYNKNMSSDSVYDRYTRKLNIYGIDNIPLSIAKTDKLIVMNNKLKYPMTINKINVIPYIDVALGSNFKEYSTGMSIGSKFKYKQTSINLEYSRSNKGNSVLNLNLGFEF</sequence>
<dbReference type="GO" id="GO:0098046">
    <property type="term" value="C:type V protein secretion system complex"/>
    <property type="evidence" value="ECO:0007669"/>
    <property type="project" value="TreeGrafter"/>
</dbReference>
<dbReference type="InterPro" id="IPR051544">
    <property type="entry name" value="TPS_OM_transporter"/>
</dbReference>
<dbReference type="GO" id="GO:0046819">
    <property type="term" value="P:protein secretion by the type V secretion system"/>
    <property type="evidence" value="ECO:0007669"/>
    <property type="project" value="TreeGrafter"/>
</dbReference>
<keyword evidence="2" id="KW-1185">Reference proteome</keyword>
<dbReference type="RefSeq" id="WP_075293743.1">
    <property type="nucleotide sequence ID" value="NZ_CP018802.1"/>
</dbReference>
<name>A0A9Q7E4S1_HISSO</name>
<dbReference type="PANTHER" id="PTHR34597">
    <property type="entry name" value="SLR1661 PROTEIN"/>
    <property type="match status" value="1"/>
</dbReference>
<dbReference type="PANTHER" id="PTHR34597:SF3">
    <property type="entry name" value="OUTER MEMBRANE TRANSPORTER CDIB"/>
    <property type="match status" value="1"/>
</dbReference>
<dbReference type="OrthoDB" id="84466at2"/>
<dbReference type="Gene3D" id="2.40.160.50">
    <property type="entry name" value="membrane protein fhac: a member of the omp85/tpsb transporter family"/>
    <property type="match status" value="1"/>
</dbReference>
<proteinExistence type="predicted"/>
<protein>
    <submittedName>
        <fullName evidence="1">Uncharacterized protein</fullName>
    </submittedName>
</protein>
<reference evidence="1 2" key="1">
    <citation type="submission" date="2020-12" db="EMBL/GenBank/DDBJ databases">
        <title>ASc-MMNZ-VFA-070.</title>
        <authorList>
            <person name="Schryvers A."/>
            <person name="Mostafa Nazari M."/>
            <person name="Farshchi Andisi V."/>
            <person name="Timsit E."/>
            <person name="Walter Morck D."/>
        </authorList>
    </citation>
    <scope>NUCLEOTIDE SEQUENCE [LARGE SCALE GENOMIC DNA]</scope>
    <source>
        <strain evidence="1 2">ASc-MMNZ-VFA-070</strain>
    </source>
</reference>
<organism evidence="1 2">
    <name type="scientific">Histophilus somni</name>
    <name type="common">Haemophilus somnus</name>
    <dbReference type="NCBI Taxonomy" id="731"/>
    <lineage>
        <taxon>Bacteria</taxon>
        <taxon>Pseudomonadati</taxon>
        <taxon>Pseudomonadota</taxon>
        <taxon>Gammaproteobacteria</taxon>
        <taxon>Pasteurellales</taxon>
        <taxon>Pasteurellaceae</taxon>
        <taxon>Histophilus</taxon>
    </lineage>
</organism>
<dbReference type="GO" id="GO:0008320">
    <property type="term" value="F:protein transmembrane transporter activity"/>
    <property type="evidence" value="ECO:0007669"/>
    <property type="project" value="TreeGrafter"/>
</dbReference>
<accession>A0A9Q7E4S1</accession>
<dbReference type="Proteomes" id="UP000595373">
    <property type="component" value="Chromosome"/>
</dbReference>
<gene>
    <name evidence="1" type="ORF">JFL49_06450</name>
</gene>
<dbReference type="EMBL" id="CP066558">
    <property type="protein sequence ID" value="QQF81724.1"/>
    <property type="molecule type" value="Genomic_DNA"/>
</dbReference>